<gene>
    <name evidence="1" type="ORF">SAMN04487949_1309</name>
</gene>
<keyword evidence="2" id="KW-1185">Reference proteome</keyword>
<protein>
    <recommendedName>
        <fullName evidence="3">Methyltransferase domain-containing protein</fullName>
    </recommendedName>
</protein>
<dbReference type="AlphaFoldDB" id="A0A1G9REP5"/>
<accession>A0A1G9REP5</accession>
<evidence type="ECO:0000313" key="2">
    <source>
        <dbReference type="Proteomes" id="UP000199451"/>
    </source>
</evidence>
<proteinExistence type="predicted"/>
<sequence length="318" mass="33618">MSSPDEFSFHRYLTAKRTVDDRALHRPTLDCLTDGLHGDGPAALDVADRPLRVLEVAAGVGTGLQRLLAWDVLPPRVDYTLLDSDESNVTAARERVAEWARGEGYDVERSDDSLALARDDERVTVSFVVADALAYADSLGTPVDLLVGQAFVDLVDLDSGLPALFDLVADGGLAYFPITFDGVTGFAPPAGATDVPSDFEERLLDVYHATMDASGRPGSSTTGRALLTAVGDAGGDVVAAGGSDWLVHPPYPADEAYFLHHLIDTVAGAVADDGGLDADDDGLDADALTAWTAARHDAVARGELTFFAHNLDVLARVE</sequence>
<dbReference type="Proteomes" id="UP000199451">
    <property type="component" value="Unassembled WGS sequence"/>
</dbReference>
<name>A0A1G9REP5_9EURY</name>
<reference evidence="2" key="1">
    <citation type="submission" date="2016-10" db="EMBL/GenBank/DDBJ databases">
        <authorList>
            <person name="Varghese N."/>
            <person name="Submissions S."/>
        </authorList>
    </citation>
    <scope>NUCLEOTIDE SEQUENCE [LARGE SCALE GENOMIC DNA]</scope>
    <source>
        <strain evidence="2">CGMCC 1.10119</strain>
    </source>
</reference>
<dbReference type="EMBL" id="FNHL01000001">
    <property type="protein sequence ID" value="SDM21738.1"/>
    <property type="molecule type" value="Genomic_DNA"/>
</dbReference>
<organism evidence="1 2">
    <name type="scientific">Halogranum gelatinilyticum</name>
    <dbReference type="NCBI Taxonomy" id="660521"/>
    <lineage>
        <taxon>Archaea</taxon>
        <taxon>Methanobacteriati</taxon>
        <taxon>Methanobacteriota</taxon>
        <taxon>Stenosarchaea group</taxon>
        <taxon>Halobacteria</taxon>
        <taxon>Halobacteriales</taxon>
        <taxon>Haloferacaceae</taxon>
    </lineage>
</organism>
<evidence type="ECO:0000313" key="1">
    <source>
        <dbReference type="EMBL" id="SDM21738.1"/>
    </source>
</evidence>
<evidence type="ECO:0008006" key="3">
    <source>
        <dbReference type="Google" id="ProtNLM"/>
    </source>
</evidence>
<dbReference type="Gene3D" id="3.40.50.150">
    <property type="entry name" value="Vaccinia Virus protein VP39"/>
    <property type="match status" value="1"/>
</dbReference>
<dbReference type="STRING" id="660521.SAMN04487949_1309"/>
<dbReference type="OrthoDB" id="338984at2157"/>
<dbReference type="SUPFAM" id="SSF53335">
    <property type="entry name" value="S-adenosyl-L-methionine-dependent methyltransferases"/>
    <property type="match status" value="1"/>
</dbReference>
<dbReference type="InterPro" id="IPR029063">
    <property type="entry name" value="SAM-dependent_MTases_sf"/>
</dbReference>
<dbReference type="RefSeq" id="WP_089695267.1">
    <property type="nucleotide sequence ID" value="NZ_FNHL01000001.1"/>
</dbReference>